<gene>
    <name evidence="1" type="ORF">EZS27_040828</name>
</gene>
<dbReference type="InterPro" id="IPR021457">
    <property type="entry name" value="DUF3108"/>
</dbReference>
<name>A0A5J4PFI4_9ZZZZ</name>
<dbReference type="Pfam" id="PF11306">
    <property type="entry name" value="DUF3108"/>
    <property type="match status" value="1"/>
</dbReference>
<sequence length="178" mass="20799">SVVSERLQPISFRKGAEESSRYTIDEVSFFNKDGVHYVKQQRTYRNGEVIKTEQDDSRCIYDMLSIMAWARSYHFKNYKKGQRINFPIATGRKKEEQTLIYRGKENVTSEEGITYRCMILSLVKKQDEKETDVITFYITDDNNHLPVRLDLFLNFGSAKAFLNNVKGNRHPLEAVVNQ</sequence>
<accession>A0A5J4PFI4</accession>
<reference evidence="1" key="1">
    <citation type="submission" date="2019-03" db="EMBL/GenBank/DDBJ databases">
        <title>Single cell metagenomics reveals metabolic interactions within the superorganism composed of flagellate Streblomastix strix and complex community of Bacteroidetes bacteria on its surface.</title>
        <authorList>
            <person name="Treitli S.C."/>
            <person name="Kolisko M."/>
            <person name="Husnik F."/>
            <person name="Keeling P."/>
            <person name="Hampl V."/>
        </authorList>
    </citation>
    <scope>NUCLEOTIDE SEQUENCE</scope>
    <source>
        <strain evidence="1">STM</strain>
    </source>
</reference>
<comment type="caution">
    <text evidence="1">The sequence shown here is derived from an EMBL/GenBank/DDBJ whole genome shotgun (WGS) entry which is preliminary data.</text>
</comment>
<feature type="non-terminal residue" evidence="1">
    <location>
        <position position="1"/>
    </location>
</feature>
<dbReference type="EMBL" id="SNRY01009124">
    <property type="protein sequence ID" value="KAA6307501.1"/>
    <property type="molecule type" value="Genomic_DNA"/>
</dbReference>
<organism evidence="1">
    <name type="scientific">termite gut metagenome</name>
    <dbReference type="NCBI Taxonomy" id="433724"/>
    <lineage>
        <taxon>unclassified sequences</taxon>
        <taxon>metagenomes</taxon>
        <taxon>organismal metagenomes</taxon>
    </lineage>
</organism>
<evidence type="ECO:0000313" key="1">
    <source>
        <dbReference type="EMBL" id="KAA6307501.1"/>
    </source>
</evidence>
<proteinExistence type="predicted"/>
<evidence type="ECO:0008006" key="2">
    <source>
        <dbReference type="Google" id="ProtNLM"/>
    </source>
</evidence>
<dbReference type="AlphaFoldDB" id="A0A5J4PFI4"/>
<protein>
    <recommendedName>
        <fullName evidence="2">DUF3108 domain-containing protein</fullName>
    </recommendedName>
</protein>